<sequence length="242" mass="27043">MEAITTAQLRPTKVIWVETIGTYVLGGGDNYQLNSRTRTGSEKLIERKKQIAIEARKRAVSYRNTGIATNSHSYDAKRQHNQALKPLYERQIKLPICSFLLSILNSQIENRNPQFATLKPQPPNPITPRSTNNKTPSALNIKSSTHHFQLSALRTTFPSPISQLSTMHLLLPTGDLHFSPFHPSQLGQRGAFNGNVARSKSTWPTISSRIEEEMLGATESTGTDRACFNQPIPDEVPVWVDL</sequence>
<reference evidence="2" key="1">
    <citation type="submission" date="2018-11" db="EMBL/GenBank/DDBJ databases">
        <authorList>
            <consortium name="Pathogen Informatics"/>
        </authorList>
    </citation>
    <scope>NUCLEOTIDE SEQUENCE</scope>
</reference>
<accession>A0A3S5BAA6</accession>
<feature type="region of interest" description="Disordered" evidence="1">
    <location>
        <begin position="115"/>
        <end position="139"/>
    </location>
</feature>
<comment type="caution">
    <text evidence="2">The sequence shown here is derived from an EMBL/GenBank/DDBJ whole genome shotgun (WGS) entry which is preliminary data.</text>
</comment>
<feature type="compositionally biased region" description="Polar residues" evidence="1">
    <location>
        <begin position="127"/>
        <end position="139"/>
    </location>
</feature>
<dbReference type="AlphaFoldDB" id="A0A3S5BAA6"/>
<name>A0A3S5BAA6_9PLAT</name>
<proteinExistence type="predicted"/>
<evidence type="ECO:0000256" key="1">
    <source>
        <dbReference type="SAM" id="MobiDB-lite"/>
    </source>
</evidence>
<evidence type="ECO:0000313" key="2">
    <source>
        <dbReference type="EMBL" id="VEL38408.1"/>
    </source>
</evidence>
<dbReference type="EMBL" id="CAAALY010257844">
    <property type="protein sequence ID" value="VEL38408.1"/>
    <property type="molecule type" value="Genomic_DNA"/>
</dbReference>
<keyword evidence="3" id="KW-1185">Reference proteome</keyword>
<dbReference type="Proteomes" id="UP000784294">
    <property type="component" value="Unassembled WGS sequence"/>
</dbReference>
<organism evidence="2 3">
    <name type="scientific">Protopolystoma xenopodis</name>
    <dbReference type="NCBI Taxonomy" id="117903"/>
    <lineage>
        <taxon>Eukaryota</taxon>
        <taxon>Metazoa</taxon>
        <taxon>Spiralia</taxon>
        <taxon>Lophotrochozoa</taxon>
        <taxon>Platyhelminthes</taxon>
        <taxon>Monogenea</taxon>
        <taxon>Polyopisthocotylea</taxon>
        <taxon>Polystomatidea</taxon>
        <taxon>Polystomatidae</taxon>
        <taxon>Protopolystoma</taxon>
    </lineage>
</organism>
<protein>
    <submittedName>
        <fullName evidence="2">Uncharacterized protein</fullName>
    </submittedName>
</protein>
<evidence type="ECO:0000313" key="3">
    <source>
        <dbReference type="Proteomes" id="UP000784294"/>
    </source>
</evidence>
<gene>
    <name evidence="2" type="ORF">PXEA_LOCUS31848</name>
</gene>